<evidence type="ECO:0000256" key="1">
    <source>
        <dbReference type="ARBA" id="ARBA00004877"/>
    </source>
</evidence>
<dbReference type="EMBL" id="CM016553">
    <property type="protein sequence ID" value="TKW33719.1"/>
    <property type="molecule type" value="Genomic_DNA"/>
</dbReference>
<keyword evidence="3" id="KW-0328">Glycosyltransferase</keyword>
<gene>
    <name evidence="6" type="ORF">SEVIR_2G258300v2</name>
</gene>
<evidence type="ECO:0000313" key="6">
    <source>
        <dbReference type="EMBL" id="TKW33719.1"/>
    </source>
</evidence>
<dbReference type="GO" id="GO:0045489">
    <property type="term" value="P:pectin biosynthetic process"/>
    <property type="evidence" value="ECO:0007669"/>
    <property type="project" value="UniProtKB-UniPathway"/>
</dbReference>
<dbReference type="PANTHER" id="PTHR32116">
    <property type="entry name" value="GALACTURONOSYLTRANSFERASE 4-RELATED"/>
    <property type="match status" value="1"/>
</dbReference>
<keyword evidence="3" id="KW-0808">Transferase</keyword>
<protein>
    <recommendedName>
        <fullName evidence="8">Hexosyltransferase</fullName>
    </recommendedName>
</protein>
<dbReference type="Gene3D" id="3.90.550.10">
    <property type="entry name" value="Spore Coat Polysaccharide Biosynthesis Protein SpsA, Chain A"/>
    <property type="match status" value="1"/>
</dbReference>
<feature type="transmembrane region" description="Helical" evidence="5">
    <location>
        <begin position="99"/>
        <end position="117"/>
    </location>
</feature>
<name>A0A4U6W024_SETVI</name>
<sequence>MGVTHAPGGTDRTLPFGLRHTAPKIRGLASRRPNPVEGPSKISACPHPKATAPSCPLPSLLSPPTPRPPPPAAAARAGLVSPALAPKAMLRGRRRCRGAVLLLLLASVLAPLVLYGGSPVSVAPLPDSTVASAAFDREDAPNLVWPQIAASLAKDLTIERLGEHKNRVLSATDHWQAVEGASSRSRVPGKPDASVLREESETRNADEEDAPVIEGNERARLGQGGVIKQVVGSEASADGFGEPRDGKEAVLQNGEEVGIKLLHPIDAEHKEGSDEAGENIVSGMHTVGNLNSSSSETRDATTSRKHQTRVSNNNSARSTANRSAGRSTTSPDATIHIIKDQLTRAKTYLGFVASRGNHGFARELRARMRDIQRALGDATSDRQLPQNVHSKIRAMEQTLVKVRKIHDSCSGAVNRLRTVLHSTEQQLESNKRQANYLAQVAAKSLPKGLHCLTLRLTNEYYFTNPKNKDFPYAEKLEDPKLYHYALFSDNVLAAAVVVNSTLVHAKKPENHVFHIVTDRLNYAAMKMWFLANPLGKAAIQVQNIEEFTWLNSTYSPVLKQLESRFMIDYYFRNGHARPDENPKFRNPKYLSILNHLRFYLPEIFPKLNKVLFLDDDTVVQRDLTALWLVDLKGKVNGAVETCRETFHRFDKYLNFSNPLIAKNFDPHACGWAYGMNMFDLSEWRKQNITEVYHTWQKLNENRLLWKLGTLPAGLVTFWNRTFPLDRSWHQLGLGYNPNVNEKDIRRAAVIHYNGNLKPWLEIGLPKYRKYWSRHVDFDQVFLRECNINP</sequence>
<reference evidence="6" key="1">
    <citation type="submission" date="2019-03" db="EMBL/GenBank/DDBJ databases">
        <title>WGS assembly of Setaria viridis.</title>
        <authorList>
            <person name="Huang P."/>
            <person name="Jenkins J."/>
            <person name="Grimwood J."/>
            <person name="Barry K."/>
            <person name="Healey A."/>
            <person name="Mamidi S."/>
            <person name="Sreedasyam A."/>
            <person name="Shu S."/>
            <person name="Feldman M."/>
            <person name="Wu J."/>
            <person name="Yu Y."/>
            <person name="Chen C."/>
            <person name="Johnson J."/>
            <person name="Rokhsar D."/>
            <person name="Baxter I."/>
            <person name="Schmutz J."/>
            <person name="Brutnell T."/>
            <person name="Kellogg E."/>
        </authorList>
    </citation>
    <scope>NUCLEOTIDE SEQUENCE [LARGE SCALE GENOMIC DNA]</scope>
</reference>
<keyword evidence="5" id="KW-0472">Membrane</keyword>
<dbReference type="UniPathway" id="UPA00845"/>
<feature type="compositionally biased region" description="Pro residues" evidence="4">
    <location>
        <begin position="61"/>
        <end position="72"/>
    </location>
</feature>
<dbReference type="Gramene" id="TKW33719">
    <property type="protein sequence ID" value="TKW33719"/>
    <property type="gene ID" value="SEVIR_2G258300v2"/>
</dbReference>
<feature type="region of interest" description="Disordered" evidence="4">
    <location>
        <begin position="284"/>
        <end position="332"/>
    </location>
</feature>
<comment type="similarity">
    <text evidence="2">Belongs to the glycosyltransferase 8 family.</text>
</comment>
<dbReference type="AlphaFoldDB" id="A0A4U6W024"/>
<dbReference type="OMA" id="WQRLNEN"/>
<keyword evidence="5" id="KW-0812">Transmembrane</keyword>
<proteinExistence type="inferred from homology"/>
<keyword evidence="7" id="KW-1185">Reference proteome</keyword>
<dbReference type="InterPro" id="IPR002495">
    <property type="entry name" value="Glyco_trans_8"/>
</dbReference>
<evidence type="ECO:0000313" key="7">
    <source>
        <dbReference type="Proteomes" id="UP000298652"/>
    </source>
</evidence>
<dbReference type="Proteomes" id="UP000298652">
    <property type="component" value="Chromosome 2"/>
</dbReference>
<dbReference type="GO" id="GO:0047262">
    <property type="term" value="F:polygalacturonate 4-alpha-galacturonosyltransferase activity"/>
    <property type="evidence" value="ECO:0007669"/>
    <property type="project" value="InterPro"/>
</dbReference>
<evidence type="ECO:0000256" key="3">
    <source>
        <dbReference type="ARBA" id="ARBA00022676"/>
    </source>
</evidence>
<feature type="compositionally biased region" description="Basic and acidic residues" evidence="4">
    <location>
        <begin position="195"/>
        <end position="205"/>
    </location>
</feature>
<feature type="compositionally biased region" description="Low complexity" evidence="4">
    <location>
        <begin position="309"/>
        <end position="330"/>
    </location>
</feature>
<dbReference type="Pfam" id="PF01501">
    <property type="entry name" value="Glyco_transf_8"/>
    <property type="match status" value="1"/>
</dbReference>
<dbReference type="PANTHER" id="PTHR32116:SF21">
    <property type="entry name" value="OS09G0480400 PROTEIN"/>
    <property type="match status" value="1"/>
</dbReference>
<dbReference type="SUPFAM" id="SSF53448">
    <property type="entry name" value="Nucleotide-diphospho-sugar transferases"/>
    <property type="match status" value="1"/>
</dbReference>
<dbReference type="Pfam" id="PF25557">
    <property type="entry name" value="GAUT_1"/>
    <property type="match status" value="1"/>
</dbReference>
<evidence type="ECO:0008006" key="8">
    <source>
        <dbReference type="Google" id="ProtNLM"/>
    </source>
</evidence>
<feature type="region of interest" description="Disordered" evidence="4">
    <location>
        <begin position="1"/>
        <end position="75"/>
    </location>
</feature>
<comment type="pathway">
    <text evidence="1">Glycan metabolism; pectin biosynthesis.</text>
</comment>
<evidence type="ECO:0000256" key="2">
    <source>
        <dbReference type="ARBA" id="ARBA00006351"/>
    </source>
</evidence>
<dbReference type="InterPro" id="IPR029044">
    <property type="entry name" value="Nucleotide-diphossugar_trans"/>
</dbReference>
<organism evidence="6 7">
    <name type="scientific">Setaria viridis</name>
    <name type="common">Green bristlegrass</name>
    <name type="synonym">Setaria italica subsp. viridis</name>
    <dbReference type="NCBI Taxonomy" id="4556"/>
    <lineage>
        <taxon>Eukaryota</taxon>
        <taxon>Viridiplantae</taxon>
        <taxon>Streptophyta</taxon>
        <taxon>Embryophyta</taxon>
        <taxon>Tracheophyta</taxon>
        <taxon>Spermatophyta</taxon>
        <taxon>Magnoliopsida</taxon>
        <taxon>Liliopsida</taxon>
        <taxon>Poales</taxon>
        <taxon>Poaceae</taxon>
        <taxon>PACMAD clade</taxon>
        <taxon>Panicoideae</taxon>
        <taxon>Panicodae</taxon>
        <taxon>Paniceae</taxon>
        <taxon>Cenchrinae</taxon>
        <taxon>Setaria</taxon>
    </lineage>
</organism>
<evidence type="ECO:0000256" key="4">
    <source>
        <dbReference type="SAM" id="MobiDB-lite"/>
    </source>
</evidence>
<evidence type="ECO:0000256" key="5">
    <source>
        <dbReference type="SAM" id="Phobius"/>
    </source>
</evidence>
<accession>A0A4U6W024</accession>
<keyword evidence="5" id="KW-1133">Transmembrane helix</keyword>
<dbReference type="InterPro" id="IPR029993">
    <property type="entry name" value="GAUT"/>
</dbReference>
<feature type="compositionally biased region" description="Low complexity" evidence="4">
    <location>
        <begin position="50"/>
        <end position="60"/>
    </location>
</feature>
<feature type="region of interest" description="Disordered" evidence="4">
    <location>
        <begin position="179"/>
        <end position="219"/>
    </location>
</feature>
<dbReference type="CDD" id="cd06429">
    <property type="entry name" value="GT8_like_1"/>
    <property type="match status" value="1"/>
</dbReference>